<sequence length="160" mass="17753">MYGLTPAPFLALQIDDFDLLINRGSKHQTSPFSSPAASIFPSKSSAVIAAVEHTLPPPTLPTVNELSAPKYPTDNRHLVSNQFISPFSEPVYSSRECEERRVVAAMPGSRRAAVFVVRVYVQIPNNVEVVIVHFLRREVVVLFPAVRDCIVYTYRVVDAA</sequence>
<gene>
    <name evidence="1" type="ORF">AYI69_g977</name>
</gene>
<comment type="caution">
    <text evidence="1">The sequence shown here is derived from an EMBL/GenBank/DDBJ whole genome shotgun (WGS) entry which is preliminary data.</text>
</comment>
<evidence type="ECO:0000313" key="2">
    <source>
        <dbReference type="Proteomes" id="UP000187429"/>
    </source>
</evidence>
<name>A0A1R1YRK0_9FUNG</name>
<dbReference type="AlphaFoldDB" id="A0A1R1YRK0"/>
<evidence type="ECO:0000313" key="1">
    <source>
        <dbReference type="EMBL" id="OMJ29512.1"/>
    </source>
</evidence>
<reference evidence="2" key="1">
    <citation type="submission" date="2017-01" db="EMBL/GenBank/DDBJ databases">
        <authorList>
            <person name="Wang Y."/>
            <person name="White M."/>
            <person name="Kvist S."/>
            <person name="Moncalvo J.-M."/>
        </authorList>
    </citation>
    <scope>NUCLEOTIDE SEQUENCE [LARGE SCALE GENOMIC DNA]</scope>
    <source>
        <strain evidence="2">ID-206-W2</strain>
    </source>
</reference>
<protein>
    <submittedName>
        <fullName evidence="1">Uncharacterized protein</fullName>
    </submittedName>
</protein>
<accession>A0A1R1YRK0</accession>
<keyword evidence="2" id="KW-1185">Reference proteome</keyword>
<dbReference type="EMBL" id="LSSM01000262">
    <property type="protein sequence ID" value="OMJ29512.1"/>
    <property type="molecule type" value="Genomic_DNA"/>
</dbReference>
<proteinExistence type="predicted"/>
<dbReference type="OrthoDB" id="10429910at2759"/>
<organism evidence="1 2">
    <name type="scientific">Smittium culicis</name>
    <dbReference type="NCBI Taxonomy" id="133412"/>
    <lineage>
        <taxon>Eukaryota</taxon>
        <taxon>Fungi</taxon>
        <taxon>Fungi incertae sedis</taxon>
        <taxon>Zoopagomycota</taxon>
        <taxon>Kickxellomycotina</taxon>
        <taxon>Harpellomycetes</taxon>
        <taxon>Harpellales</taxon>
        <taxon>Legeriomycetaceae</taxon>
        <taxon>Smittium</taxon>
    </lineage>
</organism>
<dbReference type="Proteomes" id="UP000187429">
    <property type="component" value="Unassembled WGS sequence"/>
</dbReference>